<dbReference type="GO" id="GO:1904263">
    <property type="term" value="P:positive regulation of TORC1 signaling"/>
    <property type="evidence" value="ECO:0007669"/>
    <property type="project" value="TreeGrafter"/>
</dbReference>
<comment type="similarity">
    <text evidence="1 5">Belongs to the GTR/RAG GTP-binding protein family.</text>
</comment>
<evidence type="ECO:0000313" key="8">
    <source>
        <dbReference type="Proteomes" id="UP000663852"/>
    </source>
</evidence>
<evidence type="ECO:0000256" key="6">
    <source>
        <dbReference type="SAM" id="MobiDB-lite"/>
    </source>
</evidence>
<organism evidence="7 8">
    <name type="scientific">Adineta ricciae</name>
    <name type="common">Rotifer</name>
    <dbReference type="NCBI Taxonomy" id="249248"/>
    <lineage>
        <taxon>Eukaryota</taxon>
        <taxon>Metazoa</taxon>
        <taxon>Spiralia</taxon>
        <taxon>Gnathifera</taxon>
        <taxon>Rotifera</taxon>
        <taxon>Eurotatoria</taxon>
        <taxon>Bdelloidea</taxon>
        <taxon>Adinetida</taxon>
        <taxon>Adinetidae</taxon>
        <taxon>Adineta</taxon>
    </lineage>
</organism>
<evidence type="ECO:0000256" key="2">
    <source>
        <dbReference type="ARBA" id="ARBA00022741"/>
    </source>
</evidence>
<sequence length="473" mass="53571">MRGCYVRDEGRKRLKCFFSSALIFITSDLQFNILCINNTFDMSYGLTGACETTSDNITSTDGEYHQYLSHYNTPVLLHDIRSLHTQREGGGERLRTSGRTINTASRFQQQSSPYSNGHHSSSILNGHNRLDDTEEQLQLQQQQIDSDYGELAPDRPELLMWGLTKSGKTSIIKLIFDKMTAGETLQLPETKMILRHELSCGIHVKFKICDVPGPKTASLLDFDAYSAECTTIVFVLDATEDCSDSINLLVSSVQQLYSQGRNIRFEVLIHKIDGVHEPDRLERYSSIQQKVTVMLHECSIEEPLINFYLTSIYDHSIHEAFSKIVQNQMRQLRALENMLDLVTASTQLDKIFVCDISNKIFLASDTKPVESQISELCCDVVDVYKDISSIYGQNSSSVLDSMSNCTIELSIGLVLYLKDINSTTALICILKRESRINEALMEVNLNVLKQNIQELFLANSNYSPRQQIYPSME</sequence>
<accession>A0A813T5P7</accession>
<dbReference type="PANTHER" id="PTHR11259:SF2">
    <property type="entry name" value="GH16429P"/>
    <property type="match status" value="1"/>
</dbReference>
<reference evidence="7" key="1">
    <citation type="submission" date="2021-02" db="EMBL/GenBank/DDBJ databases">
        <authorList>
            <person name="Nowell W R."/>
        </authorList>
    </citation>
    <scope>NUCLEOTIDE SEQUENCE</scope>
</reference>
<dbReference type="EMBL" id="CAJNOJ010000014">
    <property type="protein sequence ID" value="CAF0805844.1"/>
    <property type="molecule type" value="Genomic_DNA"/>
</dbReference>
<dbReference type="Gene3D" id="3.40.50.300">
    <property type="entry name" value="P-loop containing nucleotide triphosphate hydrolases"/>
    <property type="match status" value="1"/>
</dbReference>
<dbReference type="GO" id="GO:1990131">
    <property type="term" value="C:Gtr1-Gtr2 GTPase complex"/>
    <property type="evidence" value="ECO:0007669"/>
    <property type="project" value="TreeGrafter"/>
</dbReference>
<dbReference type="GO" id="GO:0005764">
    <property type="term" value="C:lysosome"/>
    <property type="evidence" value="ECO:0007669"/>
    <property type="project" value="TreeGrafter"/>
</dbReference>
<dbReference type="GO" id="GO:0005634">
    <property type="term" value="C:nucleus"/>
    <property type="evidence" value="ECO:0007669"/>
    <property type="project" value="TreeGrafter"/>
</dbReference>
<dbReference type="Pfam" id="PF04670">
    <property type="entry name" value="Gtr1_RagA"/>
    <property type="match status" value="1"/>
</dbReference>
<keyword evidence="2 5" id="KW-0547">Nucleotide-binding</keyword>
<dbReference type="Proteomes" id="UP000663852">
    <property type="component" value="Unassembled WGS sequence"/>
</dbReference>
<dbReference type="AlphaFoldDB" id="A0A813T5P7"/>
<dbReference type="GO" id="GO:0003924">
    <property type="term" value="F:GTPase activity"/>
    <property type="evidence" value="ECO:0007669"/>
    <property type="project" value="TreeGrafter"/>
</dbReference>
<dbReference type="GO" id="GO:0010507">
    <property type="term" value="P:negative regulation of autophagy"/>
    <property type="evidence" value="ECO:0007669"/>
    <property type="project" value="TreeGrafter"/>
</dbReference>
<evidence type="ECO:0000256" key="1">
    <source>
        <dbReference type="ARBA" id="ARBA00007756"/>
    </source>
</evidence>
<dbReference type="GO" id="GO:0005525">
    <property type="term" value="F:GTP binding"/>
    <property type="evidence" value="ECO:0007669"/>
    <property type="project" value="UniProtKB-UniRule"/>
</dbReference>
<feature type="compositionally biased region" description="Low complexity" evidence="6">
    <location>
        <begin position="111"/>
        <end position="122"/>
    </location>
</feature>
<comment type="caution">
    <text evidence="7">The sequence shown here is derived from an EMBL/GenBank/DDBJ whole genome shotgun (WGS) entry which is preliminary data.</text>
</comment>
<dbReference type="SUPFAM" id="SSF52540">
    <property type="entry name" value="P-loop containing nucleoside triphosphate hydrolases"/>
    <property type="match status" value="1"/>
</dbReference>
<protein>
    <recommendedName>
        <fullName evidence="9">GTP-binding protein</fullName>
    </recommendedName>
</protein>
<dbReference type="GO" id="GO:0009267">
    <property type="term" value="P:cellular response to starvation"/>
    <property type="evidence" value="ECO:0007669"/>
    <property type="project" value="TreeGrafter"/>
</dbReference>
<evidence type="ECO:0008006" key="9">
    <source>
        <dbReference type="Google" id="ProtNLM"/>
    </source>
</evidence>
<evidence type="ECO:0000256" key="4">
    <source>
        <dbReference type="ARBA" id="ARBA00049117"/>
    </source>
</evidence>
<comment type="catalytic activity">
    <reaction evidence="4">
        <text>GTP + H2O = GDP + phosphate + H(+)</text>
        <dbReference type="Rhea" id="RHEA:19669"/>
        <dbReference type="ChEBI" id="CHEBI:15377"/>
        <dbReference type="ChEBI" id="CHEBI:15378"/>
        <dbReference type="ChEBI" id="CHEBI:37565"/>
        <dbReference type="ChEBI" id="CHEBI:43474"/>
        <dbReference type="ChEBI" id="CHEBI:58189"/>
    </reaction>
    <physiologicalReaction direction="left-to-right" evidence="4">
        <dbReference type="Rhea" id="RHEA:19670"/>
    </physiologicalReaction>
</comment>
<dbReference type="InterPro" id="IPR006762">
    <property type="entry name" value="Gtr1_RagA"/>
</dbReference>
<dbReference type="OrthoDB" id="26136at2759"/>
<evidence type="ECO:0000256" key="5">
    <source>
        <dbReference type="RuleBase" id="RU367014"/>
    </source>
</evidence>
<gene>
    <name evidence="7" type="ORF">EDS130_LOCUS5089</name>
</gene>
<dbReference type="Gene3D" id="3.30.450.190">
    <property type="match status" value="1"/>
</dbReference>
<proteinExistence type="inferred from homology"/>
<evidence type="ECO:0000256" key="3">
    <source>
        <dbReference type="ARBA" id="ARBA00023134"/>
    </source>
</evidence>
<feature type="region of interest" description="Disordered" evidence="6">
    <location>
        <begin position="107"/>
        <end position="127"/>
    </location>
</feature>
<evidence type="ECO:0000313" key="7">
    <source>
        <dbReference type="EMBL" id="CAF0805844.1"/>
    </source>
</evidence>
<keyword evidence="3 5" id="KW-0342">GTP-binding</keyword>
<dbReference type="PANTHER" id="PTHR11259">
    <property type="entry name" value="RAS-RELATED GTP BINDING RAG/GTR YEAST"/>
    <property type="match status" value="1"/>
</dbReference>
<dbReference type="InterPro" id="IPR027417">
    <property type="entry name" value="P-loop_NTPase"/>
</dbReference>
<name>A0A813T5P7_ADIRI</name>